<sequence length="255" mass="28646">MGIMVELKDQLLTVFTEYGEVLEVVAHGHLRMKGQAFIVYAKQDDATKALEATQGRLFHGQPMVVQYARSNSYTTVKRDLSETATNSPQVEEAMENYKRQKQEEKQSRDKLRQEALALLTTQMQQAFAPPVMPTEPGQPPQQPPRVEPLTPYNAPPQLFHLLFPGMPPPTAAELAPPPNKILFLQELTAEVTEEDLVATFKKYEGFKEVRLVPGKADIAFVEYEDEPQAVAVVKDLGDTHEIKPGCTMHISYAKR</sequence>
<dbReference type="SMART" id="SM00360">
    <property type="entry name" value="RRM"/>
    <property type="match status" value="2"/>
</dbReference>
<dbReference type="OrthoDB" id="266020at2759"/>
<evidence type="ECO:0000313" key="5">
    <source>
        <dbReference type="EMBL" id="KAJ1976673.1"/>
    </source>
</evidence>
<reference evidence="5" key="1">
    <citation type="submission" date="2022-07" db="EMBL/GenBank/DDBJ databases">
        <title>Phylogenomic reconstructions and comparative analyses of Kickxellomycotina fungi.</title>
        <authorList>
            <person name="Reynolds N.K."/>
            <person name="Stajich J.E."/>
            <person name="Barry K."/>
            <person name="Grigoriev I.V."/>
            <person name="Crous P."/>
            <person name="Smith M.E."/>
        </authorList>
    </citation>
    <scope>NUCLEOTIDE SEQUENCE</scope>
    <source>
        <strain evidence="5">RSA 567</strain>
    </source>
</reference>
<accession>A0A9W8EBM0</accession>
<dbReference type="Pfam" id="PF00076">
    <property type="entry name" value="RRM_1"/>
    <property type="match status" value="2"/>
</dbReference>
<feature type="region of interest" description="Disordered" evidence="3">
    <location>
        <begin position="80"/>
        <end position="109"/>
    </location>
</feature>
<dbReference type="InterPro" id="IPR000504">
    <property type="entry name" value="RRM_dom"/>
</dbReference>
<dbReference type="FunFam" id="3.30.70.330:FF:000029">
    <property type="entry name" value="U2 small nuclear ribonucleoprotein B"/>
    <property type="match status" value="1"/>
</dbReference>
<protein>
    <recommendedName>
        <fullName evidence="4">RRM domain-containing protein</fullName>
    </recommendedName>
</protein>
<feature type="compositionally biased region" description="Basic and acidic residues" evidence="3">
    <location>
        <begin position="95"/>
        <end position="109"/>
    </location>
</feature>
<name>A0A9W8EBM0_9FUNG</name>
<dbReference type="PANTHER" id="PTHR10501">
    <property type="entry name" value="U1 SMALL NUCLEAR RIBONUCLEOPROTEIN A/U2 SMALL NUCLEAR RIBONUCLEOPROTEIN B"/>
    <property type="match status" value="1"/>
</dbReference>
<dbReference type="SUPFAM" id="SSF54928">
    <property type="entry name" value="RNA-binding domain, RBD"/>
    <property type="match status" value="2"/>
</dbReference>
<dbReference type="Gene3D" id="3.30.70.330">
    <property type="match status" value="2"/>
</dbReference>
<evidence type="ECO:0000256" key="3">
    <source>
        <dbReference type="SAM" id="MobiDB-lite"/>
    </source>
</evidence>
<dbReference type="CDD" id="cd12247">
    <property type="entry name" value="RRM2_U1A_like"/>
    <property type="match status" value="1"/>
</dbReference>
<evidence type="ECO:0000259" key="4">
    <source>
        <dbReference type="PROSITE" id="PS50102"/>
    </source>
</evidence>
<dbReference type="GO" id="GO:0003723">
    <property type="term" value="F:RNA binding"/>
    <property type="evidence" value="ECO:0007669"/>
    <property type="project" value="UniProtKB-UniRule"/>
</dbReference>
<evidence type="ECO:0000313" key="6">
    <source>
        <dbReference type="Proteomes" id="UP001151582"/>
    </source>
</evidence>
<evidence type="ECO:0000256" key="1">
    <source>
        <dbReference type="ARBA" id="ARBA00022884"/>
    </source>
</evidence>
<feature type="domain" description="RRM" evidence="4">
    <location>
        <begin position="180"/>
        <end position="255"/>
    </location>
</feature>
<dbReference type="InterPro" id="IPR035979">
    <property type="entry name" value="RBD_domain_sf"/>
</dbReference>
<evidence type="ECO:0000256" key="2">
    <source>
        <dbReference type="PROSITE-ProRule" id="PRU00176"/>
    </source>
</evidence>
<proteinExistence type="predicted"/>
<organism evidence="5 6">
    <name type="scientific">Dimargaris verticillata</name>
    <dbReference type="NCBI Taxonomy" id="2761393"/>
    <lineage>
        <taxon>Eukaryota</taxon>
        <taxon>Fungi</taxon>
        <taxon>Fungi incertae sedis</taxon>
        <taxon>Zoopagomycota</taxon>
        <taxon>Kickxellomycotina</taxon>
        <taxon>Dimargaritomycetes</taxon>
        <taxon>Dimargaritales</taxon>
        <taxon>Dimargaritaceae</taxon>
        <taxon>Dimargaris</taxon>
    </lineage>
</organism>
<keyword evidence="6" id="KW-1185">Reference proteome</keyword>
<dbReference type="AlphaFoldDB" id="A0A9W8EBM0"/>
<comment type="caution">
    <text evidence="5">The sequence shown here is derived from an EMBL/GenBank/DDBJ whole genome shotgun (WGS) entry which is preliminary data.</text>
</comment>
<dbReference type="Proteomes" id="UP001151582">
    <property type="component" value="Unassembled WGS sequence"/>
</dbReference>
<gene>
    <name evidence="5" type="ORF">H4R34_003888</name>
</gene>
<keyword evidence="1 2" id="KW-0694">RNA-binding</keyword>
<dbReference type="PROSITE" id="PS50102">
    <property type="entry name" value="RRM"/>
    <property type="match status" value="2"/>
</dbReference>
<dbReference type="InterPro" id="IPR012677">
    <property type="entry name" value="Nucleotide-bd_a/b_plait_sf"/>
</dbReference>
<feature type="domain" description="RRM" evidence="4">
    <location>
        <begin position="8"/>
        <end position="70"/>
    </location>
</feature>
<dbReference type="EMBL" id="JANBQB010000410">
    <property type="protein sequence ID" value="KAJ1976673.1"/>
    <property type="molecule type" value="Genomic_DNA"/>
</dbReference>